<dbReference type="Pfam" id="PF26592">
    <property type="entry name" value="PrgI_like"/>
    <property type="match status" value="1"/>
</dbReference>
<feature type="domain" description="TraC-like" evidence="2">
    <location>
        <begin position="53"/>
        <end position="252"/>
    </location>
</feature>
<accession>A0A8U0HWM8</accession>
<dbReference type="GeneID" id="72184334"/>
<name>A0A8U0HWM8_9EURY</name>
<keyword evidence="4" id="KW-1185">Reference proteome</keyword>
<feature type="domain" description="PrgI-like" evidence="1">
    <location>
        <begin position="2"/>
        <end position="41"/>
    </location>
</feature>
<dbReference type="KEGG" id="halx:M0R89_04005"/>
<organism evidence="3 4">
    <name type="scientific">Halorussus limi</name>
    <dbReference type="NCBI Taxonomy" id="2938695"/>
    <lineage>
        <taxon>Archaea</taxon>
        <taxon>Methanobacteriati</taxon>
        <taxon>Methanobacteriota</taxon>
        <taxon>Stenosarchaea group</taxon>
        <taxon>Halobacteria</taxon>
        <taxon>Halobacteriales</taxon>
        <taxon>Haladaptataceae</taxon>
        <taxon>Halorussus</taxon>
    </lineage>
</organism>
<evidence type="ECO:0000259" key="1">
    <source>
        <dbReference type="Pfam" id="PF26592"/>
    </source>
</evidence>
<gene>
    <name evidence="3" type="ORF">M0R89_04005</name>
</gene>
<evidence type="ECO:0000313" key="4">
    <source>
        <dbReference type="Proteomes" id="UP000830729"/>
    </source>
</evidence>
<protein>
    <submittedName>
        <fullName evidence="3">Uncharacterized protein</fullName>
    </submittedName>
</protein>
<evidence type="ECO:0000259" key="2">
    <source>
        <dbReference type="Pfam" id="PF26593"/>
    </source>
</evidence>
<dbReference type="EMBL" id="CP096659">
    <property type="protein sequence ID" value="UPV75239.1"/>
    <property type="molecule type" value="Genomic_DNA"/>
</dbReference>
<dbReference type="AlphaFoldDB" id="A0A8U0HWM8"/>
<reference evidence="3 4" key="1">
    <citation type="submission" date="2022-04" db="EMBL/GenBank/DDBJ databases">
        <title>Diverse halophilic archaea isolated from saline environments.</title>
        <authorList>
            <person name="Cui H.-L."/>
        </authorList>
    </citation>
    <scope>NUCLEOTIDE SEQUENCE [LARGE SCALE GENOMIC DNA]</scope>
    <source>
        <strain evidence="3 4">XZYJT49</strain>
    </source>
</reference>
<sequence length="275" mass="31541">MPVAGLAIAFGGLFVYLTPAYASSLDWLATFFDFHTSSTEHAHEEAKEYTQVEQVHPERGAIERTDGVFVGMVQVRPPTMALATDAEWEAKATAFRDFLNTTIDFPLQIYSTTQTFPADEYLDRYRSRLDDEDVQSNPQLEALIEHYVEWYEAELDERQMTIRDHYVIIPVAPREVQFERESLTQKLAELPYLGLFVQAWFAPRRAEQQEAMVDTLNERLRQVQTGLREIDGCNADRVAVTEATQLIGEFWADENLDYGDMESVLRTSPLVRSNT</sequence>
<dbReference type="InterPro" id="IPR058596">
    <property type="entry name" value="TraC-like_dom"/>
</dbReference>
<dbReference type="RefSeq" id="WP_248651282.1">
    <property type="nucleotide sequence ID" value="NZ_CP096659.1"/>
</dbReference>
<dbReference type="Proteomes" id="UP000830729">
    <property type="component" value="Chromosome"/>
</dbReference>
<evidence type="ECO:0000313" key="3">
    <source>
        <dbReference type="EMBL" id="UPV75239.1"/>
    </source>
</evidence>
<proteinExistence type="predicted"/>
<dbReference type="InterPro" id="IPR058597">
    <property type="entry name" value="PrgI-like_dom"/>
</dbReference>
<dbReference type="Pfam" id="PF26593">
    <property type="entry name" value="TraC-like"/>
    <property type="match status" value="1"/>
</dbReference>